<accession>A0A1I2FWN9</accession>
<reference evidence="2" key="1">
    <citation type="submission" date="2016-10" db="EMBL/GenBank/DDBJ databases">
        <authorList>
            <person name="Varghese N."/>
            <person name="Submissions S."/>
        </authorList>
    </citation>
    <scope>NUCLEOTIDE SEQUENCE [LARGE SCALE GENOMIC DNA]</scope>
    <source>
        <strain evidence="2">CGMCC 1.9227</strain>
    </source>
</reference>
<sequence>MFNKEAEYGCGQSGAAIKTRGSSSLTAVGKIECFIPSYQGWFKFNCVPNDVLESIFLVL</sequence>
<organism evidence="1 2">
    <name type="scientific">Flavobacterium xueshanense</name>
    <dbReference type="NCBI Taxonomy" id="935223"/>
    <lineage>
        <taxon>Bacteria</taxon>
        <taxon>Pseudomonadati</taxon>
        <taxon>Bacteroidota</taxon>
        <taxon>Flavobacteriia</taxon>
        <taxon>Flavobacteriales</taxon>
        <taxon>Flavobacteriaceae</taxon>
        <taxon>Flavobacterium</taxon>
    </lineage>
</organism>
<evidence type="ECO:0000313" key="1">
    <source>
        <dbReference type="EMBL" id="SFF08936.1"/>
    </source>
</evidence>
<dbReference type="STRING" id="935223.SAMN04488131_108133"/>
<evidence type="ECO:0000313" key="2">
    <source>
        <dbReference type="Proteomes" id="UP000198596"/>
    </source>
</evidence>
<proteinExistence type="predicted"/>
<dbReference type="Proteomes" id="UP000198596">
    <property type="component" value="Unassembled WGS sequence"/>
</dbReference>
<dbReference type="EMBL" id="FONQ01000008">
    <property type="protein sequence ID" value="SFF08936.1"/>
    <property type="molecule type" value="Genomic_DNA"/>
</dbReference>
<protein>
    <submittedName>
        <fullName evidence="1">Uncharacterized protein</fullName>
    </submittedName>
</protein>
<keyword evidence="2" id="KW-1185">Reference proteome</keyword>
<gene>
    <name evidence="1" type="ORF">SAMN04488131_108133</name>
</gene>
<name>A0A1I2FWN9_9FLAO</name>
<dbReference type="AlphaFoldDB" id="A0A1I2FWN9"/>